<protein>
    <submittedName>
        <fullName evidence="1">Uncharacterized protein</fullName>
    </submittedName>
</protein>
<evidence type="ECO:0000313" key="2">
    <source>
        <dbReference type="Proteomes" id="UP001341281"/>
    </source>
</evidence>
<keyword evidence="2" id="KW-1185">Reference proteome</keyword>
<accession>A0AAQ3WZE5</accession>
<dbReference type="Proteomes" id="UP001341281">
    <property type="component" value="Chromosome 06"/>
</dbReference>
<reference evidence="1 2" key="1">
    <citation type="submission" date="2024-02" db="EMBL/GenBank/DDBJ databases">
        <title>High-quality chromosome-scale genome assembly of Pensacola bahiagrass (Paspalum notatum Flugge var. saurae).</title>
        <authorList>
            <person name="Vega J.M."/>
            <person name="Podio M."/>
            <person name="Orjuela J."/>
            <person name="Siena L.A."/>
            <person name="Pessino S.C."/>
            <person name="Combes M.C."/>
            <person name="Mariac C."/>
            <person name="Albertini E."/>
            <person name="Pupilli F."/>
            <person name="Ortiz J.P.A."/>
            <person name="Leblanc O."/>
        </authorList>
    </citation>
    <scope>NUCLEOTIDE SEQUENCE [LARGE SCALE GENOMIC DNA]</scope>
    <source>
        <strain evidence="1">R1</strain>
        <tissue evidence="1">Leaf</tissue>
    </source>
</reference>
<organism evidence="1 2">
    <name type="scientific">Paspalum notatum var. saurae</name>
    <dbReference type="NCBI Taxonomy" id="547442"/>
    <lineage>
        <taxon>Eukaryota</taxon>
        <taxon>Viridiplantae</taxon>
        <taxon>Streptophyta</taxon>
        <taxon>Embryophyta</taxon>
        <taxon>Tracheophyta</taxon>
        <taxon>Spermatophyta</taxon>
        <taxon>Magnoliopsida</taxon>
        <taxon>Liliopsida</taxon>
        <taxon>Poales</taxon>
        <taxon>Poaceae</taxon>
        <taxon>PACMAD clade</taxon>
        <taxon>Panicoideae</taxon>
        <taxon>Andropogonodae</taxon>
        <taxon>Paspaleae</taxon>
        <taxon>Paspalinae</taxon>
        <taxon>Paspalum</taxon>
    </lineage>
</organism>
<dbReference type="AlphaFoldDB" id="A0AAQ3WZE5"/>
<proteinExistence type="predicted"/>
<name>A0AAQ3WZE5_PASNO</name>
<gene>
    <name evidence="1" type="ORF">U9M48_026659</name>
</gene>
<dbReference type="EMBL" id="CP144750">
    <property type="protein sequence ID" value="WVZ79031.1"/>
    <property type="molecule type" value="Genomic_DNA"/>
</dbReference>
<evidence type="ECO:0000313" key="1">
    <source>
        <dbReference type="EMBL" id="WVZ79031.1"/>
    </source>
</evidence>
<sequence>MSMFCDWEAISFRKSKSSTVKTSGRAEKTGPSDELDALGLEQRAVVLLGESQRRRRRGHVDATGELGLTDLLQPVDSIPVSCRQKMLCHRSHRLQRPVIELRRRVGVDEADHGLEDVLWNLQLHGSTSPTSTGSYR</sequence>